<keyword evidence="1" id="KW-0472">Membrane</keyword>
<evidence type="ECO:0000256" key="1">
    <source>
        <dbReference type="SAM" id="Phobius"/>
    </source>
</evidence>
<evidence type="ECO:0000313" key="3">
    <source>
        <dbReference type="Proteomes" id="UP000295673"/>
    </source>
</evidence>
<accession>A0A4V2Q223</accession>
<dbReference type="Proteomes" id="UP000295673">
    <property type="component" value="Unassembled WGS sequence"/>
</dbReference>
<reference evidence="2 3" key="1">
    <citation type="submission" date="2019-03" db="EMBL/GenBank/DDBJ databases">
        <title>Genomic Encyclopedia of Archaeal and Bacterial Type Strains, Phase II (KMG-II): from individual species to whole genera.</title>
        <authorList>
            <person name="Goeker M."/>
        </authorList>
    </citation>
    <scope>NUCLEOTIDE SEQUENCE [LARGE SCALE GENOMIC DNA]</scope>
    <source>
        <strain evidence="2 3">DSM 26433</strain>
    </source>
</reference>
<keyword evidence="3" id="KW-1185">Reference proteome</keyword>
<feature type="transmembrane region" description="Helical" evidence="1">
    <location>
        <begin position="12"/>
        <end position="31"/>
    </location>
</feature>
<evidence type="ECO:0000313" key="2">
    <source>
        <dbReference type="EMBL" id="TCL00564.1"/>
    </source>
</evidence>
<name>A0A4V2Q223_9RHOB</name>
<keyword evidence="1" id="KW-1133">Transmembrane helix</keyword>
<protein>
    <submittedName>
        <fullName evidence="2">Uncharacterized protein DUF3179</fullName>
    </submittedName>
</protein>
<dbReference type="Pfam" id="PF11376">
    <property type="entry name" value="DUF3179"/>
    <property type="match status" value="1"/>
</dbReference>
<dbReference type="AlphaFoldDB" id="A0A4V2Q223"/>
<dbReference type="EMBL" id="SMGR01000003">
    <property type="protein sequence ID" value="TCL00564.1"/>
    <property type="molecule type" value="Genomic_DNA"/>
</dbReference>
<gene>
    <name evidence="2" type="ORF">BXY66_3207</name>
</gene>
<proteinExistence type="predicted"/>
<comment type="caution">
    <text evidence="2">The sequence shown here is derived from an EMBL/GenBank/DDBJ whole genome shotgun (WGS) entry which is preliminary data.</text>
</comment>
<keyword evidence="1" id="KW-0812">Transmembrane</keyword>
<sequence>MGKAKNNGCFQVITLTVISVLSVAFVSLLSMPSEAQTRELPDYVVEQFGTPPPIPDGDLPAELRAAVEAAFVTSVSQARWEAEEQAALQQVAESGDPRLVWLISDLMRFITNGQLNAQLVGASERLLDVDLGEQGHWGGVTDQLIAWDIPAPPDYLKTKRAIFTGIIPGWDDIFVEGDIDWRLVSWGGVLIDDRAYDTTDEACNCIPAADNPAVTKAEEATWLHDDDIIFGVEVNGEFRAYPRRIMEVREMVNDTLGDRQLGIPYCTLCGSAQAYFTDNMPAGVDRPILRTSGLLIRSNKVMYDLVTSSVFDTFRGNAVTGPLAEIGVQLDQATMVTSDWGSWKAAHPETTVLAEYLALGRDPDFRNGRDADGPIFPVGNVDPRLPVHEDVIGVLTESGTPVAFQRSAALLALRAGEEISYENVKLMLDAGGIRAAGTDGSDLGSHEAFWFAWSQFHPETVLWPELN</sequence>
<dbReference type="InterPro" id="IPR021516">
    <property type="entry name" value="DUF3179"/>
</dbReference>
<dbReference type="RefSeq" id="WP_132861332.1">
    <property type="nucleotide sequence ID" value="NZ_SMGR01000003.1"/>
</dbReference>
<dbReference type="OrthoDB" id="9806357at2"/>
<organism evidence="2 3">
    <name type="scientific">Shimia isoporae</name>
    <dbReference type="NCBI Taxonomy" id="647720"/>
    <lineage>
        <taxon>Bacteria</taxon>
        <taxon>Pseudomonadati</taxon>
        <taxon>Pseudomonadota</taxon>
        <taxon>Alphaproteobacteria</taxon>
        <taxon>Rhodobacterales</taxon>
        <taxon>Roseobacteraceae</taxon>
    </lineage>
</organism>